<reference evidence="1" key="1">
    <citation type="submission" date="2021-02" db="EMBL/GenBank/DDBJ databases">
        <title>Taxonomy, biology and ecology of Rhodococcus bacteria occurring in California pistachio and other woody hosts as revealed by genome sequence analyses.</title>
        <authorList>
            <person name="Riely B."/>
            <person name="Gai Y."/>
        </authorList>
    </citation>
    <scope>NUCLEOTIDE SEQUENCE</scope>
    <source>
        <strain evidence="1">BP-295</strain>
    </source>
</reference>
<dbReference type="AlphaFoldDB" id="A0AAW4GB73"/>
<sequence length="550" mass="61304">MKIGPTWQRDENGWVLPELTLGWQCLGWSGRWLRDQSGDDWQFTMEQARFLLWYYAVDESGRWLNSSSVLQRLKGWGKDPLAAAVSAFSCFGPSMFSHFDGDTPVGAQNPAAWVQLVAVSQEQTKNTMKLFPSLFKRDALDEYGIQIGRLNVWGLGDSVQIEAITSSPLAVEGGRPTQVVRNETQNWNSSNQGHDLAGAVDGNVAKSRRGTARILDICNAYRPGEDSVAERMRETYENAQAAGINIGLMYDSLEAPPDAPLTLDAAPDVLEAVRGDAWWLDTGPDGEVLKSIAKTSNSPSESRRKWFNQITATADAWVVPQDWDLCGPRQGEPKPSVDAGEQVVLFFDGSKSDDATALCGCRLSDGLVFVVGVWQRPPQTKEWVVDRAAVDRKVRAAHDLWDVRGFWADLSDARDDETGARYWEPYADAWARDFGAQYTLQAVPSGPFRHAVNWDMRGLTHQKLFVEHAERFTSDVEDGTLTHDGNEILRQHVRNARRRPGKFGIGLGKEHRESARKVDAAVCAVGARMMWHMWLAIPKPEPEPTGAFFL</sequence>
<comment type="caution">
    <text evidence="1">The sequence shown here is derived from an EMBL/GenBank/DDBJ whole genome shotgun (WGS) entry which is preliminary data.</text>
</comment>
<protein>
    <recommendedName>
        <fullName evidence="3">Terminase</fullName>
    </recommendedName>
</protein>
<proteinExistence type="predicted"/>
<evidence type="ECO:0008006" key="3">
    <source>
        <dbReference type="Google" id="ProtNLM"/>
    </source>
</evidence>
<evidence type="ECO:0000313" key="1">
    <source>
        <dbReference type="EMBL" id="MBM7280355.1"/>
    </source>
</evidence>
<dbReference type="EMBL" id="JAFFGU010000019">
    <property type="protein sequence ID" value="MBM7280355.1"/>
    <property type="molecule type" value="Genomic_DNA"/>
</dbReference>
<organism evidence="1 2">
    <name type="scientific">Gordonia rubripertincta</name>
    <name type="common">Rhodococcus corallinus</name>
    <dbReference type="NCBI Taxonomy" id="36822"/>
    <lineage>
        <taxon>Bacteria</taxon>
        <taxon>Bacillati</taxon>
        <taxon>Actinomycetota</taxon>
        <taxon>Actinomycetes</taxon>
        <taxon>Mycobacteriales</taxon>
        <taxon>Gordoniaceae</taxon>
        <taxon>Gordonia</taxon>
    </lineage>
</organism>
<name>A0AAW4GB73_GORRU</name>
<dbReference type="Proteomes" id="UP001195196">
    <property type="component" value="Unassembled WGS sequence"/>
</dbReference>
<evidence type="ECO:0000313" key="2">
    <source>
        <dbReference type="Proteomes" id="UP001195196"/>
    </source>
</evidence>
<accession>A0AAW4GB73</accession>
<dbReference type="RefSeq" id="WP_204718918.1">
    <property type="nucleotide sequence ID" value="NZ_JAFFGU010000019.1"/>
</dbReference>
<gene>
    <name evidence="1" type="ORF">JTZ10_21660</name>
</gene>